<dbReference type="InterPro" id="IPR011010">
    <property type="entry name" value="DNA_brk_join_enz"/>
</dbReference>
<evidence type="ECO:0000313" key="2">
    <source>
        <dbReference type="EMBL" id="RUT14507.1"/>
    </source>
</evidence>
<protein>
    <recommendedName>
        <fullName evidence="4">Tyr recombinase domain-containing protein</fullName>
    </recommendedName>
</protein>
<evidence type="ECO:0008006" key="4">
    <source>
        <dbReference type="Google" id="ProtNLM"/>
    </source>
</evidence>
<keyword evidence="3" id="KW-1185">Reference proteome</keyword>
<dbReference type="AlphaFoldDB" id="A0AB37UTC6"/>
<dbReference type="InterPro" id="IPR013762">
    <property type="entry name" value="Integrase-like_cat_sf"/>
</dbReference>
<dbReference type="EMBL" id="RSCK01000001">
    <property type="protein sequence ID" value="RUT14507.1"/>
    <property type="molecule type" value="Genomic_DNA"/>
</dbReference>
<dbReference type="Gene3D" id="1.10.443.10">
    <property type="entry name" value="Intergrase catalytic core"/>
    <property type="match status" value="1"/>
</dbReference>
<evidence type="ECO:0000313" key="3">
    <source>
        <dbReference type="Proteomes" id="UP000282574"/>
    </source>
</evidence>
<dbReference type="SUPFAM" id="SSF56349">
    <property type="entry name" value="DNA breaking-rejoining enzymes"/>
    <property type="match status" value="1"/>
</dbReference>
<reference evidence="2 3" key="1">
    <citation type="journal article" date="2019" name="Genome Biol. Evol.">
        <title>Day and night: Metabolic profiles and evolutionary relationships of six axenic non-marine cyanobacteria.</title>
        <authorList>
            <person name="Will S.E."/>
            <person name="Henke P."/>
            <person name="Boedeker C."/>
            <person name="Huang S."/>
            <person name="Brinkmann H."/>
            <person name="Rohde M."/>
            <person name="Jarek M."/>
            <person name="Friedl T."/>
            <person name="Seufert S."/>
            <person name="Schumacher M."/>
            <person name="Overmann J."/>
            <person name="Neumann-Schaal M."/>
            <person name="Petersen J."/>
        </authorList>
    </citation>
    <scope>NUCLEOTIDE SEQUENCE [LARGE SCALE GENOMIC DNA]</scope>
    <source>
        <strain evidence="2 3">SAG 39.79</strain>
    </source>
</reference>
<evidence type="ECO:0000256" key="1">
    <source>
        <dbReference type="ARBA" id="ARBA00023172"/>
    </source>
</evidence>
<dbReference type="GO" id="GO:0006310">
    <property type="term" value="P:DNA recombination"/>
    <property type="evidence" value="ECO:0007669"/>
    <property type="project" value="UniProtKB-KW"/>
</dbReference>
<comment type="caution">
    <text evidence="2">The sequence shown here is derived from an EMBL/GenBank/DDBJ whole genome shotgun (WGS) entry which is preliminary data.</text>
</comment>
<name>A0AB37UTC6_9CYAN</name>
<accession>A0AB37UTC6</accession>
<keyword evidence="1" id="KW-0233">DNA recombination</keyword>
<proteinExistence type="predicted"/>
<dbReference type="GO" id="GO:0015074">
    <property type="term" value="P:DNA integration"/>
    <property type="evidence" value="ECO:0007669"/>
    <property type="project" value="InterPro"/>
</dbReference>
<sequence length="73" mass="8632">MRLDIDSDLNLNRSLQTNLVLDGMNPYHVMTLTRHKSVQSFRRYTQAADRQAAEAAFYETKRRKRKMADEMEP</sequence>
<dbReference type="GO" id="GO:0003677">
    <property type="term" value="F:DNA binding"/>
    <property type="evidence" value="ECO:0007669"/>
    <property type="project" value="InterPro"/>
</dbReference>
<gene>
    <name evidence="2" type="ORF">DSM107010_00530</name>
</gene>
<organism evidence="2 3">
    <name type="scientific">Chroococcidiopsis cubana SAG 39.79</name>
    <dbReference type="NCBI Taxonomy" id="388085"/>
    <lineage>
        <taxon>Bacteria</taxon>
        <taxon>Bacillati</taxon>
        <taxon>Cyanobacteriota</taxon>
        <taxon>Cyanophyceae</taxon>
        <taxon>Chroococcidiopsidales</taxon>
        <taxon>Chroococcidiopsidaceae</taxon>
        <taxon>Chroococcidiopsis</taxon>
    </lineage>
</organism>
<dbReference type="Proteomes" id="UP000282574">
    <property type="component" value="Unassembled WGS sequence"/>
</dbReference>